<proteinExistence type="predicted"/>
<protein>
    <submittedName>
        <fullName evidence="2">Uncharacterized protein</fullName>
    </submittedName>
</protein>
<reference evidence="2" key="1">
    <citation type="submission" date="2021-01" db="EMBL/GenBank/DDBJ databases">
        <title>Whole genome shotgun sequence of Actinocatenispora rupis NBRC 107355.</title>
        <authorList>
            <person name="Komaki H."/>
            <person name="Tamura T."/>
        </authorList>
    </citation>
    <scope>NUCLEOTIDE SEQUENCE</scope>
    <source>
        <strain evidence="2">NBRC 107355</strain>
    </source>
</reference>
<gene>
    <name evidence="2" type="ORF">Aru02nite_28270</name>
</gene>
<dbReference type="EMBL" id="BOMB01000015">
    <property type="protein sequence ID" value="GID11938.1"/>
    <property type="molecule type" value="Genomic_DNA"/>
</dbReference>
<dbReference type="Proteomes" id="UP000612808">
    <property type="component" value="Unassembled WGS sequence"/>
</dbReference>
<organism evidence="2 3">
    <name type="scientific">Actinocatenispora rupis</name>
    <dbReference type="NCBI Taxonomy" id="519421"/>
    <lineage>
        <taxon>Bacteria</taxon>
        <taxon>Bacillati</taxon>
        <taxon>Actinomycetota</taxon>
        <taxon>Actinomycetes</taxon>
        <taxon>Micromonosporales</taxon>
        <taxon>Micromonosporaceae</taxon>
        <taxon>Actinocatenispora</taxon>
    </lineage>
</organism>
<keyword evidence="3" id="KW-1185">Reference proteome</keyword>
<evidence type="ECO:0000313" key="3">
    <source>
        <dbReference type="Proteomes" id="UP000612808"/>
    </source>
</evidence>
<dbReference type="AlphaFoldDB" id="A0A8J3J9K0"/>
<accession>A0A8J3J9K0</accession>
<evidence type="ECO:0000313" key="2">
    <source>
        <dbReference type="EMBL" id="GID11938.1"/>
    </source>
</evidence>
<name>A0A8J3J9K0_9ACTN</name>
<sequence>MARVADAGAPAVPGAAGAGARAGLADRPDLLTPELRDTFELYDLAGSALVWLNRAESRSLPPEVRRVQPAAHRWPFRDDSATLRRIVGYVEFGRRPSRHRDVPAATWRRVAGALPGAAALAGTFPDRSGPNCFGTVLGAAGVDGAAGTWLQREPFEAWLAERTVPGGRDDDAGCVLVWRGPDGLVQHAAVTLGGGWALHKPSQGWMSPVKILRVPDAKLSARAAGRRLHRYRLR</sequence>
<feature type="region of interest" description="Disordered" evidence="1">
    <location>
        <begin position="1"/>
        <end position="21"/>
    </location>
</feature>
<evidence type="ECO:0000256" key="1">
    <source>
        <dbReference type="SAM" id="MobiDB-lite"/>
    </source>
</evidence>
<comment type="caution">
    <text evidence="2">The sequence shown here is derived from an EMBL/GenBank/DDBJ whole genome shotgun (WGS) entry which is preliminary data.</text>
</comment>